<sequence length="734" mass="81708">MLGHESFINCISISADGRRIASGGLDGTVRIWDLETRLQVGDSFHVDGLVDSVAFSPDGRHIINSRFNGEVWLWDTASFASQGASSPPTASDQNSPVRGRARSLTSSVLDLPAVPEPIVPHRDNSSLSESEYSCGSLFDSILDVPAPGQQRPNKKRPHSTESIGRHLRHHGLQQDSPREQETSTIQPAVSAEVSFGRKAAISFCFNATSNFPPRCSLPITSARNAPKVQDRTHSVTFSMLNLPSIQQGMHQAISRFCNTLSSPQISVSLAETPNDWLRANSSQILQVPSIHGKERAEVDLIYPRFFVYALEFLERYMPSEVESLKAKYIEWTNNVDEITQLINHESIKVTLDRYLTRRETEFQLNDPAIVDKILKLDALCIVARILAMLKEPQRRTLLLGQTGPQAQSLLDLIQKLLDSFDLVNVRSFFVKILVELSKRSGLYPQRVLLPTIDIQGDQVDGGAFGDVFKGDLDGRAVAVKKMRVFVPHDVYAKEAVLWAQLSSPYVLPFCGVYCTNEPSPRACLVSPWMDDGDLSQYLEDNPQADRLQLMLDVALGLDYLHSFSLPVIHGDLKGPNILITSGLRACIADFGLSIIAEDSDLYFTATATSNGQGSIPWMAPELLIPDPINPERRRKSCASDIYAFGRVGYEIYAGRPPFSEFAPMMSIMRKLQLRRPAITELDDAIWELIEKCRRTDPASRPDAGEVVRQLRCHPGTRDYELAPLSVWHQKKSAT</sequence>
<reference evidence="1" key="1">
    <citation type="journal article" date="2021" name="New Phytol.">
        <title>Evolutionary innovations through gain and loss of genes in the ectomycorrhizal Boletales.</title>
        <authorList>
            <person name="Wu G."/>
            <person name="Miyauchi S."/>
            <person name="Morin E."/>
            <person name="Kuo A."/>
            <person name="Drula E."/>
            <person name="Varga T."/>
            <person name="Kohler A."/>
            <person name="Feng B."/>
            <person name="Cao Y."/>
            <person name="Lipzen A."/>
            <person name="Daum C."/>
            <person name="Hundley H."/>
            <person name="Pangilinan J."/>
            <person name="Johnson J."/>
            <person name="Barry K."/>
            <person name="LaButti K."/>
            <person name="Ng V."/>
            <person name="Ahrendt S."/>
            <person name="Min B."/>
            <person name="Choi I.G."/>
            <person name="Park H."/>
            <person name="Plett J.M."/>
            <person name="Magnuson J."/>
            <person name="Spatafora J.W."/>
            <person name="Nagy L.G."/>
            <person name="Henrissat B."/>
            <person name="Grigoriev I.V."/>
            <person name="Yang Z.L."/>
            <person name="Xu J."/>
            <person name="Martin F.M."/>
        </authorList>
    </citation>
    <scope>NUCLEOTIDE SEQUENCE</scope>
    <source>
        <strain evidence="1">KUC20120723A-06</strain>
    </source>
</reference>
<comment type="caution">
    <text evidence="1">The sequence shown here is derived from an EMBL/GenBank/DDBJ whole genome shotgun (WGS) entry which is preliminary data.</text>
</comment>
<evidence type="ECO:0000313" key="1">
    <source>
        <dbReference type="EMBL" id="KAH7926554.1"/>
    </source>
</evidence>
<keyword evidence="2" id="KW-1185">Reference proteome</keyword>
<gene>
    <name evidence="1" type="ORF">BV22DRAFT_1194334</name>
</gene>
<name>A0ACB8BML6_9AGAM</name>
<evidence type="ECO:0000313" key="2">
    <source>
        <dbReference type="Proteomes" id="UP000790709"/>
    </source>
</evidence>
<dbReference type="Proteomes" id="UP000790709">
    <property type="component" value="Unassembled WGS sequence"/>
</dbReference>
<organism evidence="1 2">
    <name type="scientific">Leucogyrophana mollusca</name>
    <dbReference type="NCBI Taxonomy" id="85980"/>
    <lineage>
        <taxon>Eukaryota</taxon>
        <taxon>Fungi</taxon>
        <taxon>Dikarya</taxon>
        <taxon>Basidiomycota</taxon>
        <taxon>Agaricomycotina</taxon>
        <taxon>Agaricomycetes</taxon>
        <taxon>Agaricomycetidae</taxon>
        <taxon>Boletales</taxon>
        <taxon>Boletales incertae sedis</taxon>
        <taxon>Leucogyrophana</taxon>
    </lineage>
</organism>
<protein>
    <submittedName>
        <fullName evidence="1">Kinase-like protein</fullName>
    </submittedName>
</protein>
<accession>A0ACB8BML6</accession>
<proteinExistence type="predicted"/>
<dbReference type="EMBL" id="MU266381">
    <property type="protein sequence ID" value="KAH7926554.1"/>
    <property type="molecule type" value="Genomic_DNA"/>
</dbReference>